<dbReference type="RefSeq" id="XP_064656707.1">
    <property type="nucleotide sequence ID" value="XM_064804865.1"/>
</dbReference>
<dbReference type="GO" id="GO:0051287">
    <property type="term" value="F:NAD binding"/>
    <property type="evidence" value="ECO:0007669"/>
    <property type="project" value="InterPro"/>
</dbReference>
<evidence type="ECO:0000256" key="6">
    <source>
        <dbReference type="ARBA" id="ARBA00023002"/>
    </source>
</evidence>
<dbReference type="Gene3D" id="3.50.50.60">
    <property type="entry name" value="FAD/NAD(P)-binding domain"/>
    <property type="match status" value="2"/>
</dbReference>
<keyword evidence="11" id="KW-1185">Reference proteome</keyword>
<dbReference type="Pfam" id="PF00743">
    <property type="entry name" value="FMO-like"/>
    <property type="match status" value="1"/>
</dbReference>
<dbReference type="InterPro" id="IPR006140">
    <property type="entry name" value="D-isomer_DH_NAD-bd"/>
</dbReference>
<dbReference type="GO" id="GO:0016616">
    <property type="term" value="F:oxidoreductase activity, acting on the CH-OH group of donors, NAD or NADP as acceptor"/>
    <property type="evidence" value="ECO:0007669"/>
    <property type="project" value="InterPro"/>
</dbReference>
<feature type="domain" description="D-isomer specific 2-hydroxyacid dehydrogenase catalytic" evidence="8">
    <location>
        <begin position="590"/>
        <end position="879"/>
    </location>
</feature>
<gene>
    <name evidence="10" type="ORF">LTR77_007628</name>
</gene>
<comment type="similarity">
    <text evidence="2">Belongs to the FAD-binding monooxygenase family.</text>
</comment>
<dbReference type="PANTHER" id="PTHR43098">
    <property type="entry name" value="L-ORNITHINE N(5)-MONOOXYGENASE-RELATED"/>
    <property type="match status" value="1"/>
</dbReference>
<evidence type="ECO:0000256" key="1">
    <source>
        <dbReference type="ARBA" id="ARBA00001974"/>
    </source>
</evidence>
<evidence type="ECO:0000256" key="3">
    <source>
        <dbReference type="ARBA" id="ARBA00022630"/>
    </source>
</evidence>
<keyword evidence="7" id="KW-0503">Monooxygenase</keyword>
<comment type="cofactor">
    <cofactor evidence="1">
        <name>FAD</name>
        <dbReference type="ChEBI" id="CHEBI:57692"/>
    </cofactor>
</comment>
<dbReference type="GO" id="GO:0050660">
    <property type="term" value="F:flavin adenine dinucleotide binding"/>
    <property type="evidence" value="ECO:0007669"/>
    <property type="project" value="InterPro"/>
</dbReference>
<accession>A0AAV9P4L4</accession>
<dbReference type="Pfam" id="PF00389">
    <property type="entry name" value="2-Hacid_dh"/>
    <property type="match status" value="1"/>
</dbReference>
<keyword evidence="3" id="KW-0285">Flavoprotein</keyword>
<organism evidence="10 11">
    <name type="scientific">Saxophila tyrrhenica</name>
    <dbReference type="NCBI Taxonomy" id="1690608"/>
    <lineage>
        <taxon>Eukaryota</taxon>
        <taxon>Fungi</taxon>
        <taxon>Dikarya</taxon>
        <taxon>Ascomycota</taxon>
        <taxon>Pezizomycotina</taxon>
        <taxon>Dothideomycetes</taxon>
        <taxon>Dothideomycetidae</taxon>
        <taxon>Mycosphaerellales</taxon>
        <taxon>Extremaceae</taxon>
        <taxon>Saxophila</taxon>
    </lineage>
</organism>
<dbReference type="AlphaFoldDB" id="A0AAV9P4L4"/>
<dbReference type="InterPro" id="IPR036291">
    <property type="entry name" value="NAD(P)-bd_dom_sf"/>
</dbReference>
<protein>
    <recommendedName>
        <fullName evidence="12">FAD/NAD(P)-binding domain-containing protein</fullName>
    </recommendedName>
</protein>
<dbReference type="EMBL" id="JAVRRT010000012">
    <property type="protein sequence ID" value="KAK5166899.1"/>
    <property type="molecule type" value="Genomic_DNA"/>
</dbReference>
<evidence type="ECO:0000313" key="10">
    <source>
        <dbReference type="EMBL" id="KAK5166899.1"/>
    </source>
</evidence>
<evidence type="ECO:0000256" key="4">
    <source>
        <dbReference type="ARBA" id="ARBA00022827"/>
    </source>
</evidence>
<keyword evidence="5" id="KW-0521">NADP</keyword>
<evidence type="ECO:0000313" key="11">
    <source>
        <dbReference type="Proteomes" id="UP001337655"/>
    </source>
</evidence>
<proteinExistence type="inferred from homology"/>
<dbReference type="SUPFAM" id="SSF52283">
    <property type="entry name" value="Formate/glycerate dehydrogenase catalytic domain-like"/>
    <property type="match status" value="1"/>
</dbReference>
<dbReference type="SUPFAM" id="SSF51905">
    <property type="entry name" value="FAD/NAD(P)-binding domain"/>
    <property type="match status" value="2"/>
</dbReference>
<keyword evidence="6" id="KW-0560">Oxidoreductase</keyword>
<keyword evidence="4" id="KW-0274">FAD</keyword>
<dbReference type="SUPFAM" id="SSF51735">
    <property type="entry name" value="NAD(P)-binding Rossmann-fold domains"/>
    <property type="match status" value="1"/>
</dbReference>
<dbReference type="InterPro" id="IPR020946">
    <property type="entry name" value="Flavin_mOase-like"/>
</dbReference>
<evidence type="ECO:0000259" key="9">
    <source>
        <dbReference type="Pfam" id="PF02826"/>
    </source>
</evidence>
<evidence type="ECO:0000256" key="7">
    <source>
        <dbReference type="ARBA" id="ARBA00023033"/>
    </source>
</evidence>
<dbReference type="Proteomes" id="UP001337655">
    <property type="component" value="Unassembled WGS sequence"/>
</dbReference>
<dbReference type="GO" id="GO:0050661">
    <property type="term" value="F:NADP binding"/>
    <property type="evidence" value="ECO:0007669"/>
    <property type="project" value="InterPro"/>
</dbReference>
<evidence type="ECO:0000256" key="5">
    <source>
        <dbReference type="ARBA" id="ARBA00022857"/>
    </source>
</evidence>
<dbReference type="InterPro" id="IPR036188">
    <property type="entry name" value="FAD/NAD-bd_sf"/>
</dbReference>
<comment type="caution">
    <text evidence="10">The sequence shown here is derived from an EMBL/GenBank/DDBJ whole genome shotgun (WGS) entry which is preliminary data.</text>
</comment>
<dbReference type="GeneID" id="89928964"/>
<feature type="domain" description="D-isomer specific 2-hydroxyacid dehydrogenase NAD-binding" evidence="9">
    <location>
        <begin position="669"/>
        <end position="849"/>
    </location>
</feature>
<dbReference type="InterPro" id="IPR006139">
    <property type="entry name" value="D-isomer_2_OHA_DH_cat_dom"/>
</dbReference>
<reference evidence="10 11" key="1">
    <citation type="submission" date="2023-08" db="EMBL/GenBank/DDBJ databases">
        <title>Black Yeasts Isolated from many extreme environments.</title>
        <authorList>
            <person name="Coleine C."/>
            <person name="Stajich J.E."/>
            <person name="Selbmann L."/>
        </authorList>
    </citation>
    <scope>NUCLEOTIDE SEQUENCE [LARGE SCALE GENOMIC DNA]</scope>
    <source>
        <strain evidence="10 11">CCFEE 5935</strain>
    </source>
</reference>
<dbReference type="Pfam" id="PF02826">
    <property type="entry name" value="2-Hacid_dh_C"/>
    <property type="match status" value="1"/>
</dbReference>
<dbReference type="PANTHER" id="PTHR43098:SF3">
    <property type="entry name" value="L-ORNITHINE N(5)-MONOOXYGENASE-RELATED"/>
    <property type="match status" value="1"/>
</dbReference>
<dbReference type="PRINTS" id="PR00411">
    <property type="entry name" value="PNDRDTASEI"/>
</dbReference>
<evidence type="ECO:0008006" key="12">
    <source>
        <dbReference type="Google" id="ProtNLM"/>
    </source>
</evidence>
<sequence length="894" mass="99850">MANTTSVLNDEVLVQNGDSMRESNAEVHDMTNGTPASDPQHYDCDVLVVGAGFSGITAIHRFRKLGLKVKCFESGGDFGGVWYWNRYPGARVDSECPFYQLNIPEVYKDWHFNKRFSDHNELREYMAHIDKVLGLRKDVTFNARVCEGTWDAQKNVWNIKTQQGHTARARYLMLASGLLHRTYTPDFPGLKDYKGEVYHSGEWPEDFNPKGKKIGLIGAGATAVQITQELGKTADELTVLLRRPSYCLAMGQRDWTAEEQRQWKTFYPALFKAGRDSAAGFPCARHELGVHDVTEEEREAYWEDLWQRGAFNFQLANFNNVILDKKANKAVYDFWRRKVCERLTDPEKNKIMAPEEPPYYFGTKRSPLEQDYYEVLNQPNVHLHNLSEVPLKSFHEKGLLMADDSLHEFDVVVLATGFDSYTGSLTQMGLKSKDGVELADLWKDGLNTYLGLTISGFPNAFMSYTPQAPTALSNGPTIIEAQVETIVDMIAKLEDEKIKSIEPQKSAEADWKALCNTMMQYTLIPYTNSWWNGANIPGKKSESMIYKFEIVESHNNLAVMASSNRHRIVALDNWVKPPQLSFDYDSTHHHVSTSPDQLAERMKDATIVIISGTKMTRTGIENAPHLQLIACNGTGTDHIDKEAARDHGVAVCRVPAQNTDSVSEHAFALYYAIRRRIVDMHGITMDGSTWSANNQLALKLGKPPRTNSEETLVVIGYGALGLNVERIGRALGMRVLVAERKGAPGTREERTAFGEAIKQGTFFVFTTPLDDSTRDMINTPELEAMDSTALLINVGRGGVINEAALAKALKEGQVGGAATDVFEHEPATKENCPLLDPSIPNLILSPHVAWYSQRTIDGTVKMVKANIEGFVAGRPQNIVVPGKRVWGLESSSSL</sequence>
<dbReference type="InterPro" id="IPR050775">
    <property type="entry name" value="FAD-binding_Monooxygenases"/>
</dbReference>
<evidence type="ECO:0000256" key="2">
    <source>
        <dbReference type="ARBA" id="ARBA00010139"/>
    </source>
</evidence>
<dbReference type="Gene3D" id="3.40.50.720">
    <property type="entry name" value="NAD(P)-binding Rossmann-like Domain"/>
    <property type="match status" value="2"/>
</dbReference>
<dbReference type="GO" id="GO:0004499">
    <property type="term" value="F:N,N-dimethylaniline monooxygenase activity"/>
    <property type="evidence" value="ECO:0007669"/>
    <property type="project" value="InterPro"/>
</dbReference>
<evidence type="ECO:0000259" key="8">
    <source>
        <dbReference type="Pfam" id="PF00389"/>
    </source>
</evidence>
<name>A0AAV9P4L4_9PEZI</name>